<name>A0A8J7P1M7_ATRSP</name>
<dbReference type="Proteomes" id="UP000736164">
    <property type="component" value="Unassembled WGS sequence"/>
</dbReference>
<dbReference type="GO" id="GO:0002218">
    <property type="term" value="P:activation of innate immune response"/>
    <property type="evidence" value="ECO:0007669"/>
    <property type="project" value="InterPro"/>
</dbReference>
<feature type="domain" description="CCHC-type" evidence="3">
    <location>
        <begin position="186"/>
        <end position="199"/>
    </location>
</feature>
<evidence type="ECO:0000256" key="1">
    <source>
        <dbReference type="PROSITE-ProRule" id="PRU00047"/>
    </source>
</evidence>
<keyword evidence="1" id="KW-0863">Zinc-finger</keyword>
<dbReference type="Pfam" id="PF00098">
    <property type="entry name" value="zf-CCHC"/>
    <property type="match status" value="1"/>
</dbReference>
<gene>
    <name evidence="4" type="primary">Zcchc3_11</name>
    <name evidence="4" type="ORF">GTO95_0002942</name>
</gene>
<feature type="region of interest" description="Disordered" evidence="2">
    <location>
        <begin position="249"/>
        <end position="311"/>
    </location>
</feature>
<comment type="caution">
    <text evidence="4">The sequence shown here is derived from an EMBL/GenBank/DDBJ whole genome shotgun (WGS) entry which is preliminary data.</text>
</comment>
<organism evidence="4 5">
    <name type="scientific">Atractosteus spatula</name>
    <name type="common">Alligator gar</name>
    <name type="synonym">Lepisosteus spatula</name>
    <dbReference type="NCBI Taxonomy" id="7917"/>
    <lineage>
        <taxon>Eukaryota</taxon>
        <taxon>Metazoa</taxon>
        <taxon>Chordata</taxon>
        <taxon>Craniata</taxon>
        <taxon>Vertebrata</taxon>
        <taxon>Euteleostomi</taxon>
        <taxon>Actinopterygii</taxon>
        <taxon>Neopterygii</taxon>
        <taxon>Holostei</taxon>
        <taxon>Semionotiformes</taxon>
        <taxon>Lepisosteidae</taxon>
        <taxon>Atractosteus</taxon>
    </lineage>
</organism>
<sequence length="386" mass="43259">MAGIPWARKEGRKNSLRFSLRSREGPEIWTRDKFKLFLIRFFDLRFAEVMCLQDFVKRGVFELTLVSGDLCLDLWKMVQERKEEAPLNLFHVEPMFAGQLLRMTVWVSDPFVSEEEIASFLRRYVVLQAEGKKDLDNDGVWAGKWTFWVRLYMDIARGEGVVHPPAFFGNGSRRGYLVYPGQPLMCRRCGEGGHYAVQCTTALCSRCQSRDHVTRDCVYGVRCLSGGKVGFGDVHCQITGTKEWKGNGKRTRAVAAKSRSVESVRLSDTDGDSEDGVSENGAVELVSAESVRSSAGSESGGTVVRKGVVDGGEEERRLSWTSFFVPLTDVDQDSNGVVESRSVGGVRLSDTDRDSDDDGSGNGESVKVEYVRKEREEMRVIMKGRR</sequence>
<dbReference type="InterPro" id="IPR001878">
    <property type="entry name" value="Znf_CCHC"/>
</dbReference>
<dbReference type="Pfam" id="PF23058">
    <property type="entry name" value="RBD_ZCCHC3_2nd"/>
    <property type="match status" value="1"/>
</dbReference>
<dbReference type="Pfam" id="PF23057">
    <property type="entry name" value="RBD_ZCCHC3_1st"/>
    <property type="match status" value="1"/>
</dbReference>
<dbReference type="Gene3D" id="4.10.60.10">
    <property type="entry name" value="Zinc finger, CCHC-type"/>
    <property type="match status" value="1"/>
</dbReference>
<dbReference type="InterPro" id="IPR036875">
    <property type="entry name" value="Znf_CCHC_sf"/>
</dbReference>
<dbReference type="PANTHER" id="PTHR22639:SF3">
    <property type="entry name" value="ZINC FINGER CCHC DOMAIN-CONTAINING PROTEIN 3"/>
    <property type="match status" value="1"/>
</dbReference>
<feature type="compositionally biased region" description="Basic and acidic residues" evidence="2">
    <location>
        <begin position="259"/>
        <end position="268"/>
    </location>
</feature>
<dbReference type="PANTHER" id="PTHR22639">
    <property type="entry name" value="GAG-RELATED PROTEIN"/>
    <property type="match status" value="1"/>
</dbReference>
<dbReference type="InterPro" id="IPR057811">
    <property type="entry name" value="RBD_ZCCHC3_2nd"/>
</dbReference>
<feature type="region of interest" description="Disordered" evidence="2">
    <location>
        <begin position="335"/>
        <end position="370"/>
    </location>
</feature>
<evidence type="ECO:0000256" key="2">
    <source>
        <dbReference type="SAM" id="MobiDB-lite"/>
    </source>
</evidence>
<dbReference type="GO" id="GO:0008270">
    <property type="term" value="F:zinc ion binding"/>
    <property type="evidence" value="ECO:0007669"/>
    <property type="project" value="UniProtKB-KW"/>
</dbReference>
<evidence type="ECO:0000313" key="4">
    <source>
        <dbReference type="EMBL" id="MBN3323585.1"/>
    </source>
</evidence>
<accession>A0A8J7P1M7</accession>
<feature type="non-terminal residue" evidence="4">
    <location>
        <position position="1"/>
    </location>
</feature>
<keyword evidence="1" id="KW-0862">Zinc</keyword>
<dbReference type="SUPFAM" id="SSF57756">
    <property type="entry name" value="Retrovirus zinc finger-like domains"/>
    <property type="match status" value="1"/>
</dbReference>
<dbReference type="SMART" id="SM00343">
    <property type="entry name" value="ZnF_C2HC"/>
    <property type="match status" value="2"/>
</dbReference>
<keyword evidence="5" id="KW-1185">Reference proteome</keyword>
<feature type="non-terminal residue" evidence="4">
    <location>
        <position position="386"/>
    </location>
</feature>
<reference evidence="4" key="1">
    <citation type="journal article" date="2021" name="Cell">
        <title>Tracing the genetic footprints of vertebrate landing in non-teleost ray-finned fishes.</title>
        <authorList>
            <person name="Bi X."/>
            <person name="Wang K."/>
            <person name="Yang L."/>
            <person name="Pan H."/>
            <person name="Jiang H."/>
            <person name="Wei Q."/>
            <person name="Fang M."/>
            <person name="Yu H."/>
            <person name="Zhu C."/>
            <person name="Cai Y."/>
            <person name="He Y."/>
            <person name="Gan X."/>
            <person name="Zeng H."/>
            <person name="Yu D."/>
            <person name="Zhu Y."/>
            <person name="Jiang H."/>
            <person name="Qiu Q."/>
            <person name="Yang H."/>
            <person name="Zhang Y.E."/>
            <person name="Wang W."/>
            <person name="Zhu M."/>
            <person name="He S."/>
            <person name="Zhang G."/>
        </authorList>
    </citation>
    <scope>NUCLEOTIDE SEQUENCE</scope>
    <source>
        <strain evidence="4">Allg_001</strain>
    </source>
</reference>
<dbReference type="EMBL" id="JAAWVO010065873">
    <property type="protein sequence ID" value="MBN3323585.1"/>
    <property type="molecule type" value="Genomic_DNA"/>
</dbReference>
<dbReference type="InterPro" id="IPR057810">
    <property type="entry name" value="RBD_ZCCHC3_1st"/>
</dbReference>
<evidence type="ECO:0000313" key="5">
    <source>
        <dbReference type="Proteomes" id="UP000736164"/>
    </source>
</evidence>
<evidence type="ECO:0000259" key="3">
    <source>
        <dbReference type="PROSITE" id="PS50158"/>
    </source>
</evidence>
<keyword evidence="1" id="KW-0479">Metal-binding</keyword>
<dbReference type="InterPro" id="IPR042509">
    <property type="entry name" value="ZCCHC3"/>
</dbReference>
<proteinExistence type="predicted"/>
<feature type="compositionally biased region" description="Low complexity" evidence="2">
    <location>
        <begin position="335"/>
        <end position="348"/>
    </location>
</feature>
<dbReference type="PROSITE" id="PS50158">
    <property type="entry name" value="ZF_CCHC"/>
    <property type="match status" value="1"/>
</dbReference>
<dbReference type="GO" id="GO:0003723">
    <property type="term" value="F:RNA binding"/>
    <property type="evidence" value="ECO:0007669"/>
    <property type="project" value="InterPro"/>
</dbReference>
<protein>
    <submittedName>
        <fullName evidence="4">ZCHC3 protein</fullName>
    </submittedName>
</protein>
<dbReference type="GO" id="GO:0003690">
    <property type="term" value="F:double-stranded DNA binding"/>
    <property type="evidence" value="ECO:0007669"/>
    <property type="project" value="InterPro"/>
</dbReference>
<dbReference type="AlphaFoldDB" id="A0A8J7P1M7"/>